<gene>
    <name evidence="2" type="ORF">FD35_GL002568</name>
</gene>
<dbReference type="AlphaFoldDB" id="A0A0R1RLL2"/>
<proteinExistence type="predicted"/>
<accession>A0A0R1RLL2</accession>
<keyword evidence="1" id="KW-0812">Transmembrane</keyword>
<dbReference type="EMBL" id="AZFF01000008">
    <property type="protein sequence ID" value="KRL54499.1"/>
    <property type="molecule type" value="Genomic_DNA"/>
</dbReference>
<comment type="caution">
    <text evidence="2">The sequence shown here is derived from an EMBL/GenBank/DDBJ whole genome shotgun (WGS) entry which is preliminary data.</text>
</comment>
<evidence type="ECO:0000313" key="2">
    <source>
        <dbReference type="EMBL" id="KRL54499.1"/>
    </source>
</evidence>
<protein>
    <submittedName>
        <fullName evidence="2">Uncharacterized protein</fullName>
    </submittedName>
</protein>
<keyword evidence="3" id="KW-1185">Reference proteome</keyword>
<reference evidence="2 3" key="1">
    <citation type="journal article" date="2015" name="Genome Announc.">
        <title>Expanding the biotechnology potential of lactobacilli through comparative genomics of 213 strains and associated genera.</title>
        <authorList>
            <person name="Sun Z."/>
            <person name="Harris H.M."/>
            <person name="McCann A."/>
            <person name="Guo C."/>
            <person name="Argimon S."/>
            <person name="Zhang W."/>
            <person name="Yang X."/>
            <person name="Jeffery I.B."/>
            <person name="Cooney J.C."/>
            <person name="Kagawa T.F."/>
            <person name="Liu W."/>
            <person name="Song Y."/>
            <person name="Salvetti E."/>
            <person name="Wrobel A."/>
            <person name="Rasinkangas P."/>
            <person name="Parkhill J."/>
            <person name="Rea M.C."/>
            <person name="O'Sullivan O."/>
            <person name="Ritari J."/>
            <person name="Douillard F.P."/>
            <person name="Paul Ross R."/>
            <person name="Yang R."/>
            <person name="Briner A.E."/>
            <person name="Felis G.E."/>
            <person name="de Vos W.M."/>
            <person name="Barrangou R."/>
            <person name="Klaenhammer T.R."/>
            <person name="Caufield P.W."/>
            <person name="Cui Y."/>
            <person name="Zhang H."/>
            <person name="O'Toole P.W."/>
        </authorList>
    </citation>
    <scope>NUCLEOTIDE SEQUENCE [LARGE SCALE GENOMIC DNA]</scope>
    <source>
        <strain evidence="2 3">DSM 15814</strain>
    </source>
</reference>
<sequence length="135" mass="16496">MVTMAYHSFDFYEKRKDDPKWHTAYLQAKQEHDLEVQRRNAQIISDSRQRQALAAQREINAEQQHIQSQKMQKQQRKLQKRAYRRSRYSRTWDRLLTVIGFVVVFYIGWKAYYYFTGIDLIEQIKLIIIQFFSNL</sequence>
<evidence type="ECO:0000313" key="3">
    <source>
        <dbReference type="Proteomes" id="UP000051999"/>
    </source>
</evidence>
<keyword evidence="1" id="KW-1133">Transmembrane helix</keyword>
<dbReference type="Proteomes" id="UP000051999">
    <property type="component" value="Unassembled WGS sequence"/>
</dbReference>
<name>A0A0R1RLL2_9LACO</name>
<organism evidence="2 3">
    <name type="scientific">Furfurilactobacillus rossiae DSM 15814</name>
    <dbReference type="NCBI Taxonomy" id="1114972"/>
    <lineage>
        <taxon>Bacteria</taxon>
        <taxon>Bacillati</taxon>
        <taxon>Bacillota</taxon>
        <taxon>Bacilli</taxon>
        <taxon>Lactobacillales</taxon>
        <taxon>Lactobacillaceae</taxon>
        <taxon>Furfurilactobacillus</taxon>
    </lineage>
</organism>
<feature type="transmembrane region" description="Helical" evidence="1">
    <location>
        <begin position="95"/>
        <end position="115"/>
    </location>
</feature>
<keyword evidence="1" id="KW-0472">Membrane</keyword>
<evidence type="ECO:0000256" key="1">
    <source>
        <dbReference type="SAM" id="Phobius"/>
    </source>
</evidence>
<dbReference type="PATRIC" id="fig|1114972.6.peg.2633"/>